<evidence type="ECO:0000256" key="1">
    <source>
        <dbReference type="SAM" id="MobiDB-lite"/>
    </source>
</evidence>
<evidence type="ECO:0000313" key="3">
    <source>
        <dbReference type="Proteomes" id="UP000612282"/>
    </source>
</evidence>
<dbReference type="Proteomes" id="UP000612282">
    <property type="component" value="Unassembled WGS sequence"/>
</dbReference>
<feature type="compositionally biased region" description="Polar residues" evidence="1">
    <location>
        <begin position="63"/>
        <end position="78"/>
    </location>
</feature>
<sequence length="114" mass="11440">MGWGGAARWGGAAAGVGGGGLGRAVRPEAGLLAIVVSPRLFRIRLGGSNRFAAEEDAACLSGMSRNGSGTNRNQSQHKPNPGPAQAGTRAGVSRNPGRPKAETRAGPSRNQGPA</sequence>
<reference evidence="2 3" key="1">
    <citation type="submission" date="2021-01" db="EMBL/GenBank/DDBJ databases">
        <title>Whole genome shotgun sequence of Actinoplanes couchii NBRC 106145.</title>
        <authorList>
            <person name="Komaki H."/>
            <person name="Tamura T."/>
        </authorList>
    </citation>
    <scope>NUCLEOTIDE SEQUENCE [LARGE SCALE GENOMIC DNA]</scope>
    <source>
        <strain evidence="2 3">NBRC 106145</strain>
    </source>
</reference>
<dbReference type="EMBL" id="BOMG01000024">
    <property type="protein sequence ID" value="GID52886.1"/>
    <property type="molecule type" value="Genomic_DNA"/>
</dbReference>
<organism evidence="2 3">
    <name type="scientific">Actinoplanes couchii</name>
    <dbReference type="NCBI Taxonomy" id="403638"/>
    <lineage>
        <taxon>Bacteria</taxon>
        <taxon>Bacillati</taxon>
        <taxon>Actinomycetota</taxon>
        <taxon>Actinomycetes</taxon>
        <taxon>Micromonosporales</taxon>
        <taxon>Micromonosporaceae</taxon>
        <taxon>Actinoplanes</taxon>
    </lineage>
</organism>
<proteinExistence type="predicted"/>
<accession>A0ABQ3X311</accession>
<keyword evidence="3" id="KW-1185">Reference proteome</keyword>
<evidence type="ECO:0000313" key="2">
    <source>
        <dbReference type="EMBL" id="GID52886.1"/>
    </source>
</evidence>
<gene>
    <name evidence="2" type="ORF">Aco03nite_012900</name>
</gene>
<comment type="caution">
    <text evidence="2">The sequence shown here is derived from an EMBL/GenBank/DDBJ whole genome shotgun (WGS) entry which is preliminary data.</text>
</comment>
<feature type="region of interest" description="Disordered" evidence="1">
    <location>
        <begin position="61"/>
        <end position="114"/>
    </location>
</feature>
<feature type="region of interest" description="Disordered" evidence="1">
    <location>
        <begin position="1"/>
        <end position="22"/>
    </location>
</feature>
<name>A0ABQ3X311_9ACTN</name>
<protein>
    <submittedName>
        <fullName evidence="2">Uncharacterized protein</fullName>
    </submittedName>
</protein>